<reference evidence="7 8" key="1">
    <citation type="submission" date="2017-04" db="EMBL/GenBank/DDBJ databases">
        <authorList>
            <person name="Afonso C.L."/>
            <person name="Miller P.J."/>
            <person name="Scott M.A."/>
            <person name="Spackman E."/>
            <person name="Goraichik I."/>
            <person name="Dimitrov K.M."/>
            <person name="Suarez D.L."/>
            <person name="Swayne D.E."/>
        </authorList>
    </citation>
    <scope>NUCLEOTIDE SEQUENCE [LARGE SCALE GENOMIC DNA]</scope>
    <source>
        <strain evidence="7 8">DSM 21164</strain>
    </source>
</reference>
<evidence type="ECO:0000256" key="1">
    <source>
        <dbReference type="ARBA" id="ARBA00004571"/>
    </source>
</evidence>
<dbReference type="SUPFAM" id="SSF56935">
    <property type="entry name" value="Porins"/>
    <property type="match status" value="1"/>
</dbReference>
<evidence type="ECO:0000313" key="7">
    <source>
        <dbReference type="EMBL" id="SMC54513.1"/>
    </source>
</evidence>
<keyword evidence="2" id="KW-0813">Transport</keyword>
<gene>
    <name evidence="7" type="ORF">SAMN05660703_1720</name>
</gene>
<keyword evidence="3" id="KW-1134">Transmembrane beta strand</keyword>
<keyword evidence="4" id="KW-0812">Transmembrane</keyword>
<dbReference type="InterPro" id="IPR036942">
    <property type="entry name" value="Beta-barrel_TonB_sf"/>
</dbReference>
<dbReference type="OrthoDB" id="9759247at2"/>
<dbReference type="AlphaFoldDB" id="A0A1W2A1M1"/>
<keyword evidence="6" id="KW-0998">Cell outer membrane</keyword>
<evidence type="ECO:0000256" key="2">
    <source>
        <dbReference type="ARBA" id="ARBA00022448"/>
    </source>
</evidence>
<name>A0A1W2A1M1_9FLAO</name>
<evidence type="ECO:0000256" key="6">
    <source>
        <dbReference type="ARBA" id="ARBA00023237"/>
    </source>
</evidence>
<dbReference type="GO" id="GO:0009279">
    <property type="term" value="C:cell outer membrane"/>
    <property type="evidence" value="ECO:0007669"/>
    <property type="project" value="UniProtKB-SubCell"/>
</dbReference>
<accession>A0A1W2A1M1</accession>
<keyword evidence="5" id="KW-0472">Membrane</keyword>
<organism evidence="7 8">
    <name type="scientific">Cellulophaga tyrosinoxydans</name>
    <dbReference type="NCBI Taxonomy" id="504486"/>
    <lineage>
        <taxon>Bacteria</taxon>
        <taxon>Pseudomonadati</taxon>
        <taxon>Bacteroidota</taxon>
        <taxon>Flavobacteriia</taxon>
        <taxon>Flavobacteriales</taxon>
        <taxon>Flavobacteriaceae</taxon>
        <taxon>Cellulophaga</taxon>
    </lineage>
</organism>
<dbReference type="PANTHER" id="PTHR30069:SF49">
    <property type="entry name" value="OUTER MEMBRANE PROTEIN C"/>
    <property type="match status" value="1"/>
</dbReference>
<evidence type="ECO:0000256" key="3">
    <source>
        <dbReference type="ARBA" id="ARBA00022452"/>
    </source>
</evidence>
<dbReference type="InterPro" id="IPR039426">
    <property type="entry name" value="TonB-dep_rcpt-like"/>
</dbReference>
<dbReference type="PANTHER" id="PTHR30069">
    <property type="entry name" value="TONB-DEPENDENT OUTER MEMBRANE RECEPTOR"/>
    <property type="match status" value="1"/>
</dbReference>
<dbReference type="STRING" id="504486.SAMN05660703_1720"/>
<evidence type="ECO:0000256" key="4">
    <source>
        <dbReference type="ARBA" id="ARBA00022692"/>
    </source>
</evidence>
<evidence type="ECO:0000313" key="8">
    <source>
        <dbReference type="Proteomes" id="UP000192360"/>
    </source>
</evidence>
<comment type="subcellular location">
    <subcellularLocation>
        <location evidence="1">Cell outer membrane</location>
        <topology evidence="1">Multi-pass membrane protein</topology>
    </subcellularLocation>
</comment>
<sequence length="689" mass="77622">MKTEFDVRSYPKNRICLKTKALLLSTIFVIAFQLNVLAQEQAVIIVNDTILPVNLDEVIVIANYKNALEHRAQNKPLSTLDEYLESSKKLNMIKRGAYAWEPVLNDMSSERLTVSIDGMRIFGACTDKMDPITSYVDVSNLNDIHVASGQQGAEHGATIGGSIDLRLEKSNFKPTGWVGSFETGFESNNASRIIGGELNYSNDNFYIDSDVIFRKADNYVAGGGEEVNYSQFEKYNLSTNAGFKIDNDKKLLASFIFDEARDVGYPALPMDVSLARAFIGSVSYIQPKFIGALSDWDSKVYANSITHIMDDSKRPDVPIRMDMPGWSDTYGYYSQAKLKLEKHAFLFKIDGFYNRSLAEMTMYPNDPNENEMFMLTWPDVRTLNSGLYAEDIFDLNEGTLKISSRITVQGFTIADEFGLNSLRIFYPTMPQRQTRFLKSFSSLYATKMAKADVKLGLSYGDRAPSVSEGFGFYLFNSFDNHDYIGDPNLENEKSLEGNVSFLFPFKNFKLNLEGNYFHTMDYIIGEVSPDLSVMTIGADGVKIYKNLEYANLYNVSVDGTYQITPGFSWNGFISYHRGQDQDNINLPFISPFAYRSSVQYVKGSFSGNIAMNGAAEQVNFNPSYGEDRTKAYTIFSVSLGKTLSISDNSLYLKTGVENIFDTNYSTYADWKNIPRMGRNIFLTCSYTIN</sequence>
<dbReference type="RefSeq" id="WP_143312493.1">
    <property type="nucleotide sequence ID" value="NZ_FWXO01000002.1"/>
</dbReference>
<dbReference type="Gene3D" id="2.40.170.20">
    <property type="entry name" value="TonB-dependent receptor, beta-barrel domain"/>
    <property type="match status" value="1"/>
</dbReference>
<dbReference type="GO" id="GO:0015344">
    <property type="term" value="F:siderophore uptake transmembrane transporter activity"/>
    <property type="evidence" value="ECO:0007669"/>
    <property type="project" value="TreeGrafter"/>
</dbReference>
<dbReference type="GO" id="GO:0044718">
    <property type="term" value="P:siderophore transmembrane transport"/>
    <property type="evidence" value="ECO:0007669"/>
    <property type="project" value="TreeGrafter"/>
</dbReference>
<dbReference type="EMBL" id="FWXO01000002">
    <property type="protein sequence ID" value="SMC54513.1"/>
    <property type="molecule type" value="Genomic_DNA"/>
</dbReference>
<protein>
    <submittedName>
        <fullName evidence="7">Iron complex outermembrane recepter protein</fullName>
    </submittedName>
</protein>
<proteinExistence type="predicted"/>
<dbReference type="Proteomes" id="UP000192360">
    <property type="component" value="Unassembled WGS sequence"/>
</dbReference>
<keyword evidence="8" id="KW-1185">Reference proteome</keyword>
<evidence type="ECO:0000256" key="5">
    <source>
        <dbReference type="ARBA" id="ARBA00023136"/>
    </source>
</evidence>